<keyword evidence="3" id="KW-1185">Reference proteome</keyword>
<evidence type="ECO:0000313" key="3">
    <source>
        <dbReference type="Proteomes" id="UP000192783"/>
    </source>
</evidence>
<dbReference type="AlphaFoldDB" id="A0A1W1XBL8"/>
<proteinExistence type="predicted"/>
<dbReference type="GO" id="GO:0003677">
    <property type="term" value="F:DNA binding"/>
    <property type="evidence" value="ECO:0007669"/>
    <property type="project" value="UniProtKB-KW"/>
</dbReference>
<dbReference type="EMBL" id="FWXF01000004">
    <property type="protein sequence ID" value="SMC21282.1"/>
    <property type="molecule type" value="Genomic_DNA"/>
</dbReference>
<sequence>MACEKMRSVDEESEEPKMRYSEGHLGRVFVLRLEEGERIPDVIEQFAEEQGVQRAAVLLLGGIGHGSRVVVGPEEGRGEGIVPLVHTLQGIQEILGVGTIFPDEQGRPILHLHGASGREGGASVGCTRAGVDVWLVGEVVVLEILGMDAARKKDPRSGLSLLEL</sequence>
<dbReference type="STRING" id="1121390.SAMN02746041_01164"/>
<dbReference type="CDD" id="cd11378">
    <property type="entry name" value="DUF296"/>
    <property type="match status" value="1"/>
</dbReference>
<dbReference type="Pfam" id="PF03479">
    <property type="entry name" value="PCC"/>
    <property type="match status" value="1"/>
</dbReference>
<dbReference type="PANTHER" id="PTHR34988">
    <property type="entry name" value="PROTEIN, PUTATIVE-RELATED"/>
    <property type="match status" value="1"/>
</dbReference>
<dbReference type="InterPro" id="IPR005175">
    <property type="entry name" value="PPC_dom"/>
</dbReference>
<dbReference type="RefSeq" id="WP_212636835.1">
    <property type="nucleotide sequence ID" value="NZ_FWXF01000004.1"/>
</dbReference>
<dbReference type="SUPFAM" id="SSF117856">
    <property type="entry name" value="AF0104/ALDC/Ptd012-like"/>
    <property type="match status" value="1"/>
</dbReference>
<dbReference type="PROSITE" id="PS51742">
    <property type="entry name" value="PPC"/>
    <property type="match status" value="1"/>
</dbReference>
<gene>
    <name evidence="2" type="ORF">SAMN02746041_01164</name>
</gene>
<reference evidence="2 3" key="1">
    <citation type="submission" date="2017-04" db="EMBL/GenBank/DDBJ databases">
        <authorList>
            <person name="Afonso C.L."/>
            <person name="Miller P.J."/>
            <person name="Scott M.A."/>
            <person name="Spackman E."/>
            <person name="Goraichik I."/>
            <person name="Dimitrov K.M."/>
            <person name="Suarez D.L."/>
            <person name="Swayne D.E."/>
        </authorList>
    </citation>
    <scope>NUCLEOTIDE SEQUENCE [LARGE SCALE GENOMIC DNA]</scope>
    <source>
        <strain evidence="2 3">DSM 13146</strain>
    </source>
</reference>
<accession>A0A1W1XBL8</accession>
<feature type="domain" description="PPC" evidence="1">
    <location>
        <begin position="23"/>
        <end position="164"/>
    </location>
</feature>
<protein>
    <submittedName>
        <fullName evidence="2">Predicted DNA-binding protein with PD1-like DNA-binding motif</fullName>
    </submittedName>
</protein>
<evidence type="ECO:0000259" key="1">
    <source>
        <dbReference type="PROSITE" id="PS51742"/>
    </source>
</evidence>
<dbReference type="Gene3D" id="3.30.1330.80">
    <property type="entry name" value="Hypothetical protein, similar to alpha- acetolactate decarboxylase, domain 2"/>
    <property type="match status" value="1"/>
</dbReference>
<dbReference type="Proteomes" id="UP000192783">
    <property type="component" value="Unassembled WGS sequence"/>
</dbReference>
<evidence type="ECO:0000313" key="2">
    <source>
        <dbReference type="EMBL" id="SMC21282.1"/>
    </source>
</evidence>
<dbReference type="PANTHER" id="PTHR34988:SF1">
    <property type="entry name" value="DNA-BINDING PROTEIN"/>
    <property type="match status" value="1"/>
</dbReference>
<keyword evidence="2" id="KW-0238">DNA-binding</keyword>
<organism evidence="2 3">
    <name type="scientific">Desulfacinum hydrothermale DSM 13146</name>
    <dbReference type="NCBI Taxonomy" id="1121390"/>
    <lineage>
        <taxon>Bacteria</taxon>
        <taxon>Pseudomonadati</taxon>
        <taxon>Thermodesulfobacteriota</taxon>
        <taxon>Syntrophobacteria</taxon>
        <taxon>Syntrophobacterales</taxon>
        <taxon>Syntrophobacteraceae</taxon>
        <taxon>Desulfacinum</taxon>
    </lineage>
</organism>
<name>A0A1W1XBL8_9BACT</name>